<organism evidence="3 4">
    <name type="scientific">Neolewinella litorea</name>
    <dbReference type="NCBI Taxonomy" id="2562452"/>
    <lineage>
        <taxon>Bacteria</taxon>
        <taxon>Pseudomonadati</taxon>
        <taxon>Bacteroidota</taxon>
        <taxon>Saprospiria</taxon>
        <taxon>Saprospirales</taxon>
        <taxon>Lewinellaceae</taxon>
        <taxon>Neolewinella</taxon>
    </lineage>
</organism>
<dbReference type="InterPro" id="IPR035986">
    <property type="entry name" value="PKD_dom_sf"/>
</dbReference>
<feature type="domain" description="PKD/Chitinase" evidence="2">
    <location>
        <begin position="121"/>
        <end position="204"/>
    </location>
</feature>
<dbReference type="CDD" id="cd00146">
    <property type="entry name" value="PKD"/>
    <property type="match status" value="2"/>
</dbReference>
<dbReference type="SUPFAM" id="SSF49299">
    <property type="entry name" value="PKD domain"/>
    <property type="match status" value="1"/>
</dbReference>
<proteinExistence type="predicted"/>
<accession>A0A4S4NEK5</accession>
<dbReference type="SUPFAM" id="SSF49785">
    <property type="entry name" value="Galactose-binding domain-like"/>
    <property type="match status" value="3"/>
</dbReference>
<dbReference type="AlphaFoldDB" id="A0A4S4NEK5"/>
<dbReference type="SMART" id="SM00089">
    <property type="entry name" value="PKD"/>
    <property type="match status" value="2"/>
</dbReference>
<evidence type="ECO:0000259" key="2">
    <source>
        <dbReference type="SMART" id="SM00089"/>
    </source>
</evidence>
<feature type="signal peptide" evidence="1">
    <location>
        <begin position="1"/>
        <end position="17"/>
    </location>
</feature>
<dbReference type="InterPro" id="IPR022409">
    <property type="entry name" value="PKD/Chitinase_dom"/>
</dbReference>
<evidence type="ECO:0000313" key="4">
    <source>
        <dbReference type="Proteomes" id="UP000308528"/>
    </source>
</evidence>
<keyword evidence="4" id="KW-1185">Reference proteome</keyword>
<dbReference type="Gene3D" id="2.60.40.10">
    <property type="entry name" value="Immunoglobulins"/>
    <property type="match status" value="1"/>
</dbReference>
<dbReference type="InterPro" id="IPR008979">
    <property type="entry name" value="Galactose-bd-like_sf"/>
</dbReference>
<comment type="caution">
    <text evidence="3">The sequence shown here is derived from an EMBL/GenBank/DDBJ whole genome shotgun (WGS) entry which is preliminary data.</text>
</comment>
<keyword evidence="1" id="KW-0732">Signal</keyword>
<dbReference type="Proteomes" id="UP000308528">
    <property type="component" value="Unassembled WGS sequence"/>
</dbReference>
<evidence type="ECO:0000256" key="1">
    <source>
        <dbReference type="SAM" id="SignalP"/>
    </source>
</evidence>
<gene>
    <name evidence="3" type="ORF">E4021_14840</name>
</gene>
<dbReference type="InterPro" id="IPR013783">
    <property type="entry name" value="Ig-like_fold"/>
</dbReference>
<feature type="chain" id="PRO_5020570337" description="PKD/Chitinase domain-containing protein" evidence="1">
    <location>
        <begin position="18"/>
        <end position="676"/>
    </location>
</feature>
<reference evidence="3 4" key="1">
    <citation type="submission" date="2019-04" db="EMBL/GenBank/DDBJ databases">
        <title>Lewinella litorea sp. nov., isolated from a marine sand.</title>
        <authorList>
            <person name="Yoon J.-H."/>
        </authorList>
    </citation>
    <scope>NUCLEOTIDE SEQUENCE [LARGE SCALE GENOMIC DNA]</scope>
    <source>
        <strain evidence="3 4">HSMS-39</strain>
    </source>
</reference>
<name>A0A4S4NEK5_9BACT</name>
<dbReference type="EMBL" id="SRSF01000008">
    <property type="protein sequence ID" value="THH36541.1"/>
    <property type="molecule type" value="Genomic_DNA"/>
</dbReference>
<dbReference type="RefSeq" id="WP_136460160.1">
    <property type="nucleotide sequence ID" value="NZ_SRSF01000008.1"/>
</dbReference>
<feature type="domain" description="PKD/Chitinase" evidence="2">
    <location>
        <begin position="38"/>
        <end position="113"/>
    </location>
</feature>
<dbReference type="PROSITE" id="PS51257">
    <property type="entry name" value="PROKAR_LIPOPROTEIN"/>
    <property type="match status" value="1"/>
</dbReference>
<protein>
    <recommendedName>
        <fullName evidence="2">PKD/Chitinase domain-containing protein</fullName>
    </recommendedName>
</protein>
<dbReference type="Gene3D" id="2.60.120.260">
    <property type="entry name" value="Galactose-binding domain-like"/>
    <property type="match status" value="3"/>
</dbReference>
<evidence type="ECO:0000313" key="3">
    <source>
        <dbReference type="EMBL" id="THH36541.1"/>
    </source>
</evidence>
<dbReference type="OrthoDB" id="5381604at2"/>
<sequence>MQLMKVFSFLFFVLLMAGCKDEMFLPALEDAELPSELSLDFSITGDNTGTTTIRPGGRSVTSFTVDFGDGGSAPVTLAPGEAITHVYDEGVYTVSLEAMNINGETTTYSEELTVSFRAPENLSVTVLPTPGNPLSIDVTATADLETNFLAYFGEDPDEDPVSFQEGETVSHEYGSTGTYEVRVAALSGGSGRVEDTVTVVIDNPVLLPLTFEDATKTYEFIGFGGASAEVVDNPDASGINTSARVGKLNKGEGSEVWAGSVFELGAPVDFSASQELSMKVWSPRAGIPVLLKLENATDGDIFAEVTVNTTTANQWEEVTFDFSGADLSQSYSKLVLFFDFGTAGTGADYYFDDVRLAGERPKLTLPLTFESADLTYEWNGFGGATAEIIDNPDASGINISGRVGKLNKSEGSEVWAGAVIQLPQPIDFSSTSRIAVKVWSPTAGIPVLFKLENATDPNVFIEVTATTTVANQWEELTFDLSGGDLSQDYSKVVLFFDFGTSGTGDDYYFDDIRLTGVDAPAVLALPLTFESSDLTYAFSGFGGASAEVIDNPDASGINTSDRVVVLNKGEGSEVWAGAVIQLTQPIAFDGQQLVKVKVWSPKANIPVLFKLENGTDGNVFLEVTANTTVANQWEELTFDLSAADLTRNYSKVVLFFDFGTAGTGADYYFDDIRLAR</sequence>